<evidence type="ECO:0000256" key="4">
    <source>
        <dbReference type="ARBA" id="ARBA00022692"/>
    </source>
</evidence>
<evidence type="ECO:0000256" key="6">
    <source>
        <dbReference type="ARBA" id="ARBA00023136"/>
    </source>
</evidence>
<dbReference type="Pfam" id="PF01061">
    <property type="entry name" value="ABC2_membrane"/>
    <property type="match status" value="1"/>
</dbReference>
<dbReference type="PRINTS" id="PR00164">
    <property type="entry name" value="ABC2TRNSPORT"/>
</dbReference>
<evidence type="ECO:0000256" key="5">
    <source>
        <dbReference type="ARBA" id="ARBA00022989"/>
    </source>
</evidence>
<sequence length="267" mass="28238">MTTLRGALTDSAILTWRNAIRIRRVPDLLVFTTIQPVLFVVLFAYVFGDAITVPGSDYRAYLMPGVIVQSAVWVSAITAIGLADDVRRGIVDRFRSLPMAGAAVLVGRTAGDLLSMVLVVLVCAGAGLAVGWRPAGDAAGLLTGGALVLGFGYALTWVTATLGLAVRNAEVAQSASLIWLFPATFLSSAFVPIDQLPSGLRGIATWNPVSAVTQAVREAAGGAGTARPNGFAAEHPVWMSIGWIIGILLMFAPLATWRYRRYTVAPR</sequence>
<keyword evidence="6 8" id="KW-0472">Membrane</keyword>
<feature type="transmembrane region" description="Helical" evidence="8">
    <location>
        <begin position="60"/>
        <end position="83"/>
    </location>
</feature>
<evidence type="ECO:0000256" key="7">
    <source>
        <dbReference type="ARBA" id="ARBA00023251"/>
    </source>
</evidence>
<protein>
    <recommendedName>
        <fullName evidence="8">Transport permease protein</fullName>
    </recommendedName>
</protein>
<evidence type="ECO:0000256" key="1">
    <source>
        <dbReference type="ARBA" id="ARBA00004651"/>
    </source>
</evidence>
<keyword evidence="3 8" id="KW-1003">Cell membrane</keyword>
<dbReference type="PANTHER" id="PTHR43077:SF8">
    <property type="entry name" value="DOXORUBICIN RESISTANCE ABC TRANSPORTER PERMEASE PROTEIN DRRB"/>
    <property type="match status" value="1"/>
</dbReference>
<feature type="transmembrane region" description="Helical" evidence="8">
    <location>
        <begin position="113"/>
        <end position="132"/>
    </location>
</feature>
<evidence type="ECO:0000256" key="2">
    <source>
        <dbReference type="ARBA" id="ARBA00007783"/>
    </source>
</evidence>
<keyword evidence="4 8" id="KW-0812">Transmembrane</keyword>
<dbReference type="InterPro" id="IPR000412">
    <property type="entry name" value="ABC_2_transport"/>
</dbReference>
<evidence type="ECO:0000256" key="3">
    <source>
        <dbReference type="ARBA" id="ARBA00022475"/>
    </source>
</evidence>
<feature type="domain" description="ABC transmembrane type-2" evidence="9">
    <location>
        <begin position="27"/>
        <end position="262"/>
    </location>
</feature>
<dbReference type="GO" id="GO:0043190">
    <property type="term" value="C:ATP-binding cassette (ABC) transporter complex"/>
    <property type="evidence" value="ECO:0007669"/>
    <property type="project" value="InterPro"/>
</dbReference>
<evidence type="ECO:0000256" key="8">
    <source>
        <dbReference type="RuleBase" id="RU361157"/>
    </source>
</evidence>
<dbReference type="InterPro" id="IPR047817">
    <property type="entry name" value="ABC2_TM_bact-type"/>
</dbReference>
<proteinExistence type="inferred from homology"/>
<accession>A0AAU7QWV5</accession>
<dbReference type="InterPro" id="IPR051328">
    <property type="entry name" value="T7SS_ABC-Transporter"/>
</dbReference>
<evidence type="ECO:0000313" key="10">
    <source>
        <dbReference type="EMBL" id="XBT80432.1"/>
    </source>
</evidence>
<name>A0AAU7QWV5_9ACTN</name>
<dbReference type="PIRSF" id="PIRSF006648">
    <property type="entry name" value="DrrB"/>
    <property type="match status" value="1"/>
</dbReference>
<dbReference type="GO" id="GO:0046677">
    <property type="term" value="P:response to antibiotic"/>
    <property type="evidence" value="ECO:0007669"/>
    <property type="project" value="UniProtKB-KW"/>
</dbReference>
<feature type="transmembrane region" description="Helical" evidence="8">
    <location>
        <begin position="28"/>
        <end position="48"/>
    </location>
</feature>
<dbReference type="AlphaFoldDB" id="A0AAU7QWV5"/>
<dbReference type="RefSeq" id="WP_349876894.1">
    <property type="nucleotide sequence ID" value="NZ_CP157974.1"/>
</dbReference>
<reference evidence="10" key="1">
    <citation type="submission" date="2024-06" db="EMBL/GenBank/DDBJ databases">
        <title>Micromonospora sp. strain HUAS YX12 genome sequences.</title>
        <authorList>
            <person name="Mo P."/>
        </authorList>
    </citation>
    <scope>NUCLEOTIDE SEQUENCE</scope>
    <source>
        <strain evidence="10">HUAS YX12</strain>
    </source>
</reference>
<gene>
    <name evidence="10" type="ORF">ABIH81_22650</name>
</gene>
<feature type="transmembrane region" description="Helical" evidence="8">
    <location>
        <begin position="138"/>
        <end position="165"/>
    </location>
</feature>
<evidence type="ECO:0000259" key="9">
    <source>
        <dbReference type="PROSITE" id="PS51012"/>
    </source>
</evidence>
<keyword evidence="5 8" id="KW-1133">Transmembrane helix</keyword>
<dbReference type="InterPro" id="IPR013525">
    <property type="entry name" value="ABC2_TM"/>
</dbReference>
<dbReference type="PANTHER" id="PTHR43077">
    <property type="entry name" value="TRANSPORT PERMEASE YVFS-RELATED"/>
    <property type="match status" value="1"/>
</dbReference>
<feature type="transmembrane region" description="Helical" evidence="8">
    <location>
        <begin position="177"/>
        <end position="193"/>
    </location>
</feature>
<dbReference type="EMBL" id="CP157974">
    <property type="protein sequence ID" value="XBT80432.1"/>
    <property type="molecule type" value="Genomic_DNA"/>
</dbReference>
<dbReference type="GO" id="GO:0140359">
    <property type="term" value="F:ABC-type transporter activity"/>
    <property type="evidence" value="ECO:0007669"/>
    <property type="project" value="InterPro"/>
</dbReference>
<organism evidence="10">
    <name type="scientific">Micromonospora sp. HUAS YX12</name>
    <dbReference type="NCBI Taxonomy" id="3156396"/>
    <lineage>
        <taxon>Bacteria</taxon>
        <taxon>Bacillati</taxon>
        <taxon>Actinomycetota</taxon>
        <taxon>Actinomycetes</taxon>
        <taxon>Micromonosporales</taxon>
        <taxon>Micromonosporaceae</taxon>
        <taxon>Micromonospora</taxon>
    </lineage>
</organism>
<keyword evidence="8" id="KW-0813">Transport</keyword>
<dbReference type="PROSITE" id="PS51012">
    <property type="entry name" value="ABC_TM2"/>
    <property type="match status" value="1"/>
</dbReference>
<feature type="transmembrane region" description="Helical" evidence="8">
    <location>
        <begin position="237"/>
        <end position="257"/>
    </location>
</feature>
<keyword evidence="7" id="KW-0046">Antibiotic resistance</keyword>
<comment type="similarity">
    <text evidence="2 8">Belongs to the ABC-2 integral membrane protein family.</text>
</comment>
<comment type="subcellular location">
    <subcellularLocation>
        <location evidence="1 8">Cell membrane</location>
        <topology evidence="1 8">Multi-pass membrane protein</topology>
    </subcellularLocation>
</comment>